<name>A0ACB8D6D9_DERSI</name>
<reference evidence="1" key="1">
    <citation type="submission" date="2020-05" db="EMBL/GenBank/DDBJ databases">
        <title>Large-scale comparative analyses of tick genomes elucidate their genetic diversity and vector capacities.</title>
        <authorList>
            <person name="Jia N."/>
            <person name="Wang J."/>
            <person name="Shi W."/>
            <person name="Du L."/>
            <person name="Sun Y."/>
            <person name="Zhan W."/>
            <person name="Jiang J."/>
            <person name="Wang Q."/>
            <person name="Zhang B."/>
            <person name="Ji P."/>
            <person name="Sakyi L.B."/>
            <person name="Cui X."/>
            <person name="Yuan T."/>
            <person name="Jiang B."/>
            <person name="Yang W."/>
            <person name="Lam T.T.-Y."/>
            <person name="Chang Q."/>
            <person name="Ding S."/>
            <person name="Wang X."/>
            <person name="Zhu J."/>
            <person name="Ruan X."/>
            <person name="Zhao L."/>
            <person name="Wei J."/>
            <person name="Que T."/>
            <person name="Du C."/>
            <person name="Cheng J."/>
            <person name="Dai P."/>
            <person name="Han X."/>
            <person name="Huang E."/>
            <person name="Gao Y."/>
            <person name="Liu J."/>
            <person name="Shao H."/>
            <person name="Ye R."/>
            <person name="Li L."/>
            <person name="Wei W."/>
            <person name="Wang X."/>
            <person name="Wang C."/>
            <person name="Yang T."/>
            <person name="Huo Q."/>
            <person name="Li W."/>
            <person name="Guo W."/>
            <person name="Chen H."/>
            <person name="Zhou L."/>
            <person name="Ni X."/>
            <person name="Tian J."/>
            <person name="Zhou Y."/>
            <person name="Sheng Y."/>
            <person name="Liu T."/>
            <person name="Pan Y."/>
            <person name="Xia L."/>
            <person name="Li J."/>
            <person name="Zhao F."/>
            <person name="Cao W."/>
        </authorList>
    </citation>
    <scope>NUCLEOTIDE SEQUENCE</scope>
    <source>
        <strain evidence="1">Dsil-2018</strain>
    </source>
</reference>
<dbReference type="EMBL" id="CM023472">
    <property type="protein sequence ID" value="KAH7959949.1"/>
    <property type="molecule type" value="Genomic_DNA"/>
</dbReference>
<organism evidence="1 2">
    <name type="scientific">Dermacentor silvarum</name>
    <name type="common">Tick</name>
    <dbReference type="NCBI Taxonomy" id="543639"/>
    <lineage>
        <taxon>Eukaryota</taxon>
        <taxon>Metazoa</taxon>
        <taxon>Ecdysozoa</taxon>
        <taxon>Arthropoda</taxon>
        <taxon>Chelicerata</taxon>
        <taxon>Arachnida</taxon>
        <taxon>Acari</taxon>
        <taxon>Parasitiformes</taxon>
        <taxon>Ixodida</taxon>
        <taxon>Ixodoidea</taxon>
        <taxon>Ixodidae</taxon>
        <taxon>Rhipicephalinae</taxon>
        <taxon>Dermacentor</taxon>
    </lineage>
</organism>
<comment type="caution">
    <text evidence="1">The sequence shown here is derived from an EMBL/GenBank/DDBJ whole genome shotgun (WGS) entry which is preliminary data.</text>
</comment>
<protein>
    <submittedName>
        <fullName evidence="1">Uncharacterized protein</fullName>
    </submittedName>
</protein>
<accession>A0ACB8D6D9</accession>
<evidence type="ECO:0000313" key="1">
    <source>
        <dbReference type="EMBL" id="KAH7959949.1"/>
    </source>
</evidence>
<proteinExistence type="predicted"/>
<dbReference type="Proteomes" id="UP000821865">
    <property type="component" value="Chromosome 3"/>
</dbReference>
<keyword evidence="2" id="KW-1185">Reference proteome</keyword>
<evidence type="ECO:0000313" key="2">
    <source>
        <dbReference type="Proteomes" id="UP000821865"/>
    </source>
</evidence>
<gene>
    <name evidence="1" type="ORF">HPB49_015485</name>
</gene>
<sequence>MYVDVGEPLSVETLFNGIRSAFSEPLSTVVHCAGILRTAPLSQCTDELFDDIIRVELKGTFLVTRAASRDMLRSGTPLSEWRGAIVNISSLAAKCGSMPSCAMGDKNPSQQWGPGRPHHCASDASDRFRPSVVDIDTSDGYSTEDMASDSDFTVVSSRRLKRKIRRTSPTGRQSPIKASGMRSYTISYVPKTTTDIMSSLNRQSLTEYLELVAPGQVEQIRINAQKNILSVEVNTKTILDTLKAIGQLGNIPVRAFFAYDKETTTGVIYDVDEDITDSSLEKLLSSSAPVLGFHRFGRSRCVKVVFQSETLPTHVEVGYVRHSVRPYVPRPL</sequence>